<feature type="binding site" evidence="1">
    <location>
        <position position="113"/>
    </location>
    <ligand>
        <name>Mg(2+)</name>
        <dbReference type="ChEBI" id="CHEBI:18420"/>
        <label>1</label>
        <note>catalytic</note>
    </ligand>
</feature>
<evidence type="ECO:0000313" key="3">
    <source>
        <dbReference type="EMBL" id="TGH26424.1"/>
    </source>
</evidence>
<feature type="region of interest" description="Disordered" evidence="2">
    <location>
        <begin position="1"/>
        <end position="21"/>
    </location>
</feature>
<dbReference type="AlphaFoldDB" id="A0A524RV00"/>
<dbReference type="GO" id="GO:0008934">
    <property type="term" value="F:inositol monophosphate 1-phosphatase activity"/>
    <property type="evidence" value="ECO:0007669"/>
    <property type="project" value="TreeGrafter"/>
</dbReference>
<dbReference type="GO" id="GO:0007165">
    <property type="term" value="P:signal transduction"/>
    <property type="evidence" value="ECO:0007669"/>
    <property type="project" value="TreeGrafter"/>
</dbReference>
<dbReference type="Proteomes" id="UP000315454">
    <property type="component" value="Unassembled WGS sequence"/>
</dbReference>
<dbReference type="Gene3D" id="3.30.540.10">
    <property type="entry name" value="Fructose-1,6-Bisphosphatase, subunit A, domain 1"/>
    <property type="match status" value="1"/>
</dbReference>
<evidence type="ECO:0000256" key="2">
    <source>
        <dbReference type="SAM" id="MobiDB-lite"/>
    </source>
</evidence>
<protein>
    <submittedName>
        <fullName evidence="3">Inositol phosphatase</fullName>
    </submittedName>
</protein>
<feature type="binding site" evidence="1">
    <location>
        <position position="114"/>
    </location>
    <ligand>
        <name>Mg(2+)</name>
        <dbReference type="ChEBI" id="CHEBI:18420"/>
        <label>1</label>
        <note>catalytic</note>
    </ligand>
</feature>
<sequence length="294" mass="31543">MSGQVVPTDGAPQRLPVSDPGLVENAAHRTGISEWQKLLGPLLTEVAQRQLADFGHLSADTKDDGSLITACDRWSDARLVEALTQCCPQAGILSEEGNNDLPPQPWAWVLDPLDGTTNFACGIPHWAISLALLHHGVPVLGWLEIPPLQQRVIAVRGEGATLNGSRLAAPRATLRPTSCASLCTRSMVVLQRLHQRPFPCKLRMFGVASLNLLGVALGQTLSALECTPKIWDIAAAWLILEELGCVLQPLLEAPFPARPGDALARRSYPLLAAANAELQLAFQPWANALVAPQG</sequence>
<organism evidence="3 4">
    <name type="scientific">Aphanocapsa feldmannii 277cI</name>
    <dbReference type="NCBI Taxonomy" id="2507554"/>
    <lineage>
        <taxon>Bacteria</taxon>
        <taxon>Bacillati</taxon>
        <taxon>Cyanobacteriota</taxon>
        <taxon>Cyanophyceae</taxon>
        <taxon>Oscillatoriophycideae</taxon>
        <taxon>Chroococcales</taxon>
        <taxon>Microcystaceae</taxon>
        <taxon>Aphanocapsa</taxon>
    </lineage>
</organism>
<evidence type="ECO:0000256" key="1">
    <source>
        <dbReference type="PIRSR" id="PIRSR600760-2"/>
    </source>
</evidence>
<keyword evidence="1" id="KW-0460">Magnesium</keyword>
<feature type="binding site" evidence="1">
    <location>
        <position position="95"/>
    </location>
    <ligand>
        <name>Mg(2+)</name>
        <dbReference type="ChEBI" id="CHEBI:18420"/>
        <label>1</label>
        <note>catalytic</note>
    </ligand>
</feature>
<keyword evidence="1" id="KW-0479">Metal-binding</keyword>
<feature type="binding site" evidence="1">
    <location>
        <position position="232"/>
    </location>
    <ligand>
        <name>Mg(2+)</name>
        <dbReference type="ChEBI" id="CHEBI:18420"/>
        <label>1</label>
        <note>catalytic</note>
    </ligand>
</feature>
<dbReference type="EMBL" id="SRMN01000021">
    <property type="protein sequence ID" value="TGH26424.1"/>
    <property type="molecule type" value="Genomic_DNA"/>
</dbReference>
<dbReference type="Pfam" id="PF00459">
    <property type="entry name" value="Inositol_P"/>
    <property type="match status" value="1"/>
</dbReference>
<proteinExistence type="predicted"/>
<feature type="binding site" evidence="1">
    <location>
        <position position="111"/>
    </location>
    <ligand>
        <name>Mg(2+)</name>
        <dbReference type="ChEBI" id="CHEBI:18420"/>
        <label>1</label>
        <note>catalytic</note>
    </ligand>
</feature>
<accession>A0A524RV00</accession>
<dbReference type="PANTHER" id="PTHR20854:SF4">
    <property type="entry name" value="INOSITOL-1-MONOPHOSPHATASE-RELATED"/>
    <property type="match status" value="1"/>
</dbReference>
<dbReference type="GO" id="GO:0006020">
    <property type="term" value="P:inositol metabolic process"/>
    <property type="evidence" value="ECO:0007669"/>
    <property type="project" value="TreeGrafter"/>
</dbReference>
<dbReference type="CDD" id="cd01643">
    <property type="entry name" value="Bacterial_IMPase_like_2"/>
    <property type="match status" value="1"/>
</dbReference>
<gene>
    <name evidence="3" type="ORF">ERJ68_02060</name>
</gene>
<dbReference type="PANTHER" id="PTHR20854">
    <property type="entry name" value="INOSITOL MONOPHOSPHATASE"/>
    <property type="match status" value="1"/>
</dbReference>
<dbReference type="SUPFAM" id="SSF56655">
    <property type="entry name" value="Carbohydrate phosphatase"/>
    <property type="match status" value="1"/>
</dbReference>
<dbReference type="PRINTS" id="PR00377">
    <property type="entry name" value="IMPHPHTASES"/>
</dbReference>
<evidence type="ECO:0000313" key="4">
    <source>
        <dbReference type="Proteomes" id="UP000315454"/>
    </source>
</evidence>
<dbReference type="Gene3D" id="3.40.190.80">
    <property type="match status" value="1"/>
</dbReference>
<name>A0A524RV00_9CHRO</name>
<reference evidence="3 4" key="1">
    <citation type="journal article" date="2019" name="mSystems">
        <title>Life at home and on the roam: Genomic adaptions reflect the dual lifestyle of an intracellular, facultative symbiont.</title>
        <authorList>
            <person name="Burgsdorf I."/>
        </authorList>
    </citation>
    <scope>NUCLEOTIDE SEQUENCE [LARGE SCALE GENOMIC DNA]</scope>
    <source>
        <strain evidence="3">277cI</strain>
    </source>
</reference>
<dbReference type="GO" id="GO:0046872">
    <property type="term" value="F:metal ion binding"/>
    <property type="evidence" value="ECO:0007669"/>
    <property type="project" value="UniProtKB-KW"/>
</dbReference>
<comment type="cofactor">
    <cofactor evidence="1">
        <name>Mg(2+)</name>
        <dbReference type="ChEBI" id="CHEBI:18420"/>
    </cofactor>
</comment>
<comment type="caution">
    <text evidence="3">The sequence shown here is derived from an EMBL/GenBank/DDBJ whole genome shotgun (WGS) entry which is preliminary data.</text>
</comment>
<dbReference type="InterPro" id="IPR000760">
    <property type="entry name" value="Inositol_monophosphatase-like"/>
</dbReference>